<dbReference type="AlphaFoldDB" id="A0A1E5T5C8"/>
<accession>A0A1E5T5C8</accession>
<comment type="caution">
    <text evidence="1">The sequence shown here is derived from an EMBL/GenBank/DDBJ whole genome shotgun (WGS) entry which is preliminary data.</text>
</comment>
<dbReference type="EMBL" id="MDGQ01000003">
    <property type="protein sequence ID" value="OEK06579.1"/>
    <property type="molecule type" value="Genomic_DNA"/>
</dbReference>
<dbReference type="Proteomes" id="UP000095552">
    <property type="component" value="Unassembled WGS sequence"/>
</dbReference>
<evidence type="ECO:0000313" key="1">
    <source>
        <dbReference type="EMBL" id="OEK06579.1"/>
    </source>
</evidence>
<sequence length="116" mass="13724">MSYNIIKTPYNTYHPLKYLLNPLISISAYKSDLSERKFVGRSTISWSTYMRDKKIKVSDDTSISEERLQIYAALCQTEITTLLNYKIEVKKSNKSGGYSVQQHFAAWKKYHRYFKY</sequence>
<keyword evidence="2" id="KW-1185">Reference proteome</keyword>
<protein>
    <submittedName>
        <fullName evidence="1">Uncharacterized protein</fullName>
    </submittedName>
</protein>
<gene>
    <name evidence="1" type="ORF">BFP71_02595</name>
</gene>
<proteinExistence type="predicted"/>
<organism evidence="1 2">
    <name type="scientific">Roseivirga misakiensis</name>
    <dbReference type="NCBI Taxonomy" id="1563681"/>
    <lineage>
        <taxon>Bacteria</taxon>
        <taxon>Pseudomonadati</taxon>
        <taxon>Bacteroidota</taxon>
        <taxon>Cytophagia</taxon>
        <taxon>Cytophagales</taxon>
        <taxon>Roseivirgaceae</taxon>
        <taxon>Roseivirga</taxon>
    </lineage>
</organism>
<name>A0A1E5T5C8_9BACT</name>
<evidence type="ECO:0000313" key="2">
    <source>
        <dbReference type="Proteomes" id="UP000095552"/>
    </source>
</evidence>
<reference evidence="1 2" key="1">
    <citation type="submission" date="2016-08" db="EMBL/GenBank/DDBJ databases">
        <title>Draft genome of Fabibacter sp. strain SK-8.</title>
        <authorList>
            <person name="Wong S.-K."/>
            <person name="Hamasaki K."/>
            <person name="Yoshizawa S."/>
        </authorList>
    </citation>
    <scope>NUCLEOTIDE SEQUENCE [LARGE SCALE GENOMIC DNA]</scope>
    <source>
        <strain evidence="1 2">SK-8</strain>
    </source>
</reference>